<dbReference type="RefSeq" id="WP_201693416.1">
    <property type="nucleotide sequence ID" value="NZ_JAEQND010000023.1"/>
</dbReference>
<keyword evidence="2" id="KW-1185">Reference proteome</keyword>
<comment type="caution">
    <text evidence="1">The sequence shown here is derived from an EMBL/GenBank/DDBJ whole genome shotgun (WGS) entry which is preliminary data.</text>
</comment>
<organism evidence="1 2">
    <name type="scientific">Ramlibacter alkalitolerans</name>
    <dbReference type="NCBI Taxonomy" id="2039631"/>
    <lineage>
        <taxon>Bacteria</taxon>
        <taxon>Pseudomonadati</taxon>
        <taxon>Pseudomonadota</taxon>
        <taxon>Betaproteobacteria</taxon>
        <taxon>Burkholderiales</taxon>
        <taxon>Comamonadaceae</taxon>
        <taxon>Ramlibacter</taxon>
    </lineage>
</organism>
<evidence type="ECO:0000313" key="2">
    <source>
        <dbReference type="Proteomes" id="UP000622707"/>
    </source>
</evidence>
<dbReference type="Proteomes" id="UP000622707">
    <property type="component" value="Unassembled WGS sequence"/>
</dbReference>
<protein>
    <submittedName>
        <fullName evidence="1">RNA-binding protein</fullName>
    </submittedName>
</protein>
<dbReference type="EMBL" id="JAEQND010000023">
    <property type="protein sequence ID" value="MBL0428778.1"/>
    <property type="molecule type" value="Genomic_DNA"/>
</dbReference>
<proteinExistence type="predicted"/>
<name>A0ABS1JWW2_9BURK</name>
<accession>A0ABS1JWW2</accession>
<evidence type="ECO:0000313" key="1">
    <source>
        <dbReference type="EMBL" id="MBL0428778.1"/>
    </source>
</evidence>
<gene>
    <name evidence="1" type="ORF">JI746_26990</name>
</gene>
<sequence>MKPFSLATGMTNMRGVFYPTGHMVLMLPTAADARQACELLRKDGVSEDDLCVASPEEFERQITGATDEDDELLPSVGTEAQTAQRFRSLAHEGHHALIVHANAGMASEHVLQVLKDLPISYGQRYRHLVIEDLVEAGR</sequence>
<reference evidence="1 2" key="1">
    <citation type="journal article" date="2017" name="Int. J. Syst. Evol. Microbiol.">
        <title>Ramlibacter alkalitolerans sp. nov., alkali-tolerant bacterium isolated from soil of ginseng.</title>
        <authorList>
            <person name="Lee D.H."/>
            <person name="Cha C.J."/>
        </authorList>
    </citation>
    <scope>NUCLEOTIDE SEQUENCE [LARGE SCALE GENOMIC DNA]</scope>
    <source>
        <strain evidence="1 2">KACC 19305</strain>
    </source>
</reference>